<reference evidence="2 3" key="1">
    <citation type="submission" date="2015-02" db="EMBL/GenBank/DDBJ databases">
        <authorList>
            <person name="Ju K.-S."/>
            <person name="Doroghazi J.R."/>
            <person name="Metcalf W."/>
        </authorList>
    </citation>
    <scope>NUCLEOTIDE SEQUENCE [LARGE SCALE GENOMIC DNA]</scope>
    <source>
        <strain evidence="2 3">NRRL B-16140</strain>
    </source>
</reference>
<organism evidence="2 3">
    <name type="scientific">Lentzea aerocolonigenes</name>
    <name type="common">Lechevalieria aerocolonigenes</name>
    <name type="synonym">Saccharothrix aerocolonigenes</name>
    <dbReference type="NCBI Taxonomy" id="68170"/>
    <lineage>
        <taxon>Bacteria</taxon>
        <taxon>Bacillati</taxon>
        <taxon>Actinomycetota</taxon>
        <taxon>Actinomycetes</taxon>
        <taxon>Pseudonocardiales</taxon>
        <taxon>Pseudonocardiaceae</taxon>
        <taxon>Lentzea</taxon>
    </lineage>
</organism>
<gene>
    <name evidence="2" type="ORF">UK23_36125</name>
</gene>
<dbReference type="EMBL" id="JYJG01000334">
    <property type="protein sequence ID" value="KJK42679.1"/>
    <property type="molecule type" value="Genomic_DNA"/>
</dbReference>
<evidence type="ECO:0000313" key="3">
    <source>
        <dbReference type="Proteomes" id="UP000033393"/>
    </source>
</evidence>
<proteinExistence type="predicted"/>
<accession>A0A0F0GGM3</accession>
<evidence type="ECO:0008006" key="4">
    <source>
        <dbReference type="Google" id="ProtNLM"/>
    </source>
</evidence>
<dbReference type="OrthoDB" id="3385501at2"/>
<dbReference type="RefSeq" id="WP_045316254.1">
    <property type="nucleotide sequence ID" value="NZ_JYJG01000334.1"/>
</dbReference>
<name>A0A0F0GGM3_LENAE</name>
<dbReference type="Proteomes" id="UP000033393">
    <property type="component" value="Unassembled WGS sequence"/>
</dbReference>
<dbReference type="AlphaFoldDB" id="A0A0F0GGM3"/>
<keyword evidence="3" id="KW-1185">Reference proteome</keyword>
<comment type="caution">
    <text evidence="2">The sequence shown here is derived from an EMBL/GenBank/DDBJ whole genome shotgun (WGS) entry which is preliminary data.</text>
</comment>
<evidence type="ECO:0000256" key="1">
    <source>
        <dbReference type="SAM" id="MobiDB-lite"/>
    </source>
</evidence>
<protein>
    <recommendedName>
        <fullName evidence="4">ESX-1 secretion-associated protein</fullName>
    </recommendedName>
</protein>
<dbReference type="PATRIC" id="fig|68170.10.peg.9377"/>
<evidence type="ECO:0000313" key="2">
    <source>
        <dbReference type="EMBL" id="KJK42679.1"/>
    </source>
</evidence>
<sequence>MTGYQVVTTELHNHVTSVRKVAETLGQALDAAQSVTMGVQAYGMICGPLFVPIAQEAVGKIADEVKATAEHYESVEQGTSKSFTDIHGRLS</sequence>
<feature type="region of interest" description="Disordered" evidence="1">
    <location>
        <begin position="71"/>
        <end position="91"/>
    </location>
</feature>